<dbReference type="Gene3D" id="2.60.120.200">
    <property type="match status" value="1"/>
</dbReference>
<keyword evidence="1" id="KW-0732">Signal</keyword>
<gene>
    <name evidence="2" type="ORF">SAMN05421820_101826</name>
</gene>
<dbReference type="InterPro" id="IPR025975">
    <property type="entry name" value="Polysacc_lyase"/>
</dbReference>
<proteinExistence type="predicted"/>
<keyword evidence="2" id="KW-0456">Lyase</keyword>
<name>A0A1G9LBI3_9SPHI</name>
<keyword evidence="3" id="KW-1185">Reference proteome</keyword>
<dbReference type="RefSeq" id="WP_074604815.1">
    <property type="nucleotide sequence ID" value="NZ_FNGY01000001.1"/>
</dbReference>
<reference evidence="3" key="1">
    <citation type="submission" date="2016-10" db="EMBL/GenBank/DDBJ databases">
        <authorList>
            <person name="Varghese N."/>
            <person name="Submissions S."/>
        </authorList>
    </citation>
    <scope>NUCLEOTIDE SEQUENCE [LARGE SCALE GENOMIC DNA]</scope>
    <source>
        <strain evidence="3">DSM 19110</strain>
    </source>
</reference>
<dbReference type="Pfam" id="PF14099">
    <property type="entry name" value="Polysacc_lyase"/>
    <property type="match status" value="1"/>
</dbReference>
<evidence type="ECO:0000313" key="3">
    <source>
        <dbReference type="Proteomes" id="UP000183200"/>
    </source>
</evidence>
<organism evidence="2 3">
    <name type="scientific">Pedobacter steynii</name>
    <dbReference type="NCBI Taxonomy" id="430522"/>
    <lineage>
        <taxon>Bacteria</taxon>
        <taxon>Pseudomonadati</taxon>
        <taxon>Bacteroidota</taxon>
        <taxon>Sphingobacteriia</taxon>
        <taxon>Sphingobacteriales</taxon>
        <taxon>Sphingobacteriaceae</taxon>
        <taxon>Pedobacter</taxon>
    </lineage>
</organism>
<dbReference type="OrthoDB" id="6394136at2"/>
<dbReference type="EMBL" id="FNGY01000001">
    <property type="protein sequence ID" value="SDL58885.1"/>
    <property type="molecule type" value="Genomic_DNA"/>
</dbReference>
<dbReference type="Proteomes" id="UP000183200">
    <property type="component" value="Unassembled WGS sequence"/>
</dbReference>
<dbReference type="GO" id="GO:0016829">
    <property type="term" value="F:lyase activity"/>
    <property type="evidence" value="ECO:0007669"/>
    <property type="project" value="UniProtKB-KW"/>
</dbReference>
<evidence type="ECO:0000313" key="2">
    <source>
        <dbReference type="EMBL" id="SDL58885.1"/>
    </source>
</evidence>
<dbReference type="PROSITE" id="PS51257">
    <property type="entry name" value="PROKAR_LIPOPROTEIN"/>
    <property type="match status" value="1"/>
</dbReference>
<evidence type="ECO:0000256" key="1">
    <source>
        <dbReference type="SAM" id="SignalP"/>
    </source>
</evidence>
<protein>
    <submittedName>
        <fullName evidence="2">Polysaccharide lyase</fullName>
    </submittedName>
</protein>
<feature type="signal peptide" evidence="1">
    <location>
        <begin position="1"/>
        <end position="25"/>
    </location>
</feature>
<dbReference type="AlphaFoldDB" id="A0A1G9LBI3"/>
<feature type="chain" id="PRO_5010380800" evidence="1">
    <location>
        <begin position="26"/>
        <end position="292"/>
    </location>
</feature>
<accession>A0A1G9LBI3</accession>
<sequence length="292" mass="32490">MKKTQINLQKYLVVALLFFTTACSKNETELKNQVQDGNLTGKKITNEQDSTFNNGDVILDVNYENGTTSSGITGVTGTHAPAADAVYMVNPAGNGSNYAIAHKIVYGDPDYLSDGSIRSESDAVAIPSARFFPGDERRYEFSVLLKDWTPWVSGPTYETNVFQLKVSGNSTTGSGVPLQFRTARNAMRLRYEGSSSIKDIIPNLQLYVNQWMHFRVDVLWADSATGYMRTYMKLPGQSNYVLVDEKTNYRTFAGNVAVGNLGYIKWGVYGTQEGLTRIAYHDNIRIIKLPLQ</sequence>